<evidence type="ECO:0000256" key="1">
    <source>
        <dbReference type="SAM" id="SignalP"/>
    </source>
</evidence>
<dbReference type="EMBL" id="JAVTLL010000013">
    <property type="protein sequence ID" value="MDT7843191.1"/>
    <property type="molecule type" value="Genomic_DNA"/>
</dbReference>
<feature type="signal peptide" evidence="1">
    <location>
        <begin position="1"/>
        <end position="16"/>
    </location>
</feature>
<evidence type="ECO:0000259" key="2">
    <source>
        <dbReference type="Pfam" id="PF14016"/>
    </source>
</evidence>
<dbReference type="Pfam" id="PF14016">
    <property type="entry name" value="DUF4232"/>
    <property type="match status" value="1"/>
</dbReference>
<gene>
    <name evidence="3" type="ORF">RQC66_20925</name>
</gene>
<evidence type="ECO:0000313" key="3">
    <source>
        <dbReference type="EMBL" id="MDT7843191.1"/>
    </source>
</evidence>
<dbReference type="RefSeq" id="WP_314202764.1">
    <property type="nucleotide sequence ID" value="NZ_JAVTLL010000013.1"/>
</dbReference>
<organism evidence="3 4">
    <name type="scientific">Streptomyces justiciae</name>
    <dbReference type="NCBI Taxonomy" id="2780140"/>
    <lineage>
        <taxon>Bacteria</taxon>
        <taxon>Bacillati</taxon>
        <taxon>Actinomycetota</taxon>
        <taxon>Actinomycetes</taxon>
        <taxon>Kitasatosporales</taxon>
        <taxon>Streptomycetaceae</taxon>
        <taxon>Streptomyces</taxon>
    </lineage>
</organism>
<protein>
    <submittedName>
        <fullName evidence="3">DUF4232 domain-containing protein</fullName>
    </submittedName>
</protein>
<dbReference type="InterPro" id="IPR025326">
    <property type="entry name" value="DUF4232"/>
</dbReference>
<sequence length="163" mass="16480">MSAFTVLALTATLLTAAPASPGASPACPERALTLRAEAAAADPAVVRVSVTNRGGHTCTVARTPTVTFAGLDGSAQPVPEGATGRYRLGAGGTAYATVRTVADPADPQARRVDALAVAADPAQWGRAFTAAELGTGDTIRVWEPVTSWWQISPAAADRALGLG</sequence>
<name>A0ABU3LWL4_9ACTN</name>
<accession>A0ABU3LWL4</accession>
<evidence type="ECO:0000313" key="4">
    <source>
        <dbReference type="Proteomes" id="UP001257948"/>
    </source>
</evidence>
<comment type="caution">
    <text evidence="3">The sequence shown here is derived from an EMBL/GenBank/DDBJ whole genome shotgun (WGS) entry which is preliminary data.</text>
</comment>
<keyword evidence="4" id="KW-1185">Reference proteome</keyword>
<dbReference type="Proteomes" id="UP001257948">
    <property type="component" value="Unassembled WGS sequence"/>
</dbReference>
<reference evidence="4" key="1">
    <citation type="submission" date="2023-07" db="EMBL/GenBank/DDBJ databases">
        <title>Draft genome sequence of the endophytic actinobacterium Streptomyces justiciae WPN32, a potential antibiotic producer.</title>
        <authorList>
            <person name="Yasawong M."/>
            <person name="Pana W."/>
            <person name="Ganta P."/>
            <person name="Santapan N."/>
            <person name="Songngamsuk T."/>
            <person name="Phatcharaharikarn M."/>
            <person name="Kerdtoob S."/>
            <person name="Nantapong N."/>
        </authorList>
    </citation>
    <scope>NUCLEOTIDE SEQUENCE [LARGE SCALE GENOMIC DNA]</scope>
    <source>
        <strain evidence="4">WPN32</strain>
    </source>
</reference>
<proteinExistence type="predicted"/>
<keyword evidence="1" id="KW-0732">Signal</keyword>
<feature type="domain" description="DUF4232" evidence="2">
    <location>
        <begin position="27"/>
        <end position="148"/>
    </location>
</feature>
<feature type="chain" id="PRO_5046825672" evidence="1">
    <location>
        <begin position="17"/>
        <end position="163"/>
    </location>
</feature>